<gene>
    <name evidence="6" type="ORF">HHL11_10990</name>
</gene>
<feature type="transmembrane region" description="Helical" evidence="5">
    <location>
        <begin position="97"/>
        <end position="115"/>
    </location>
</feature>
<evidence type="ECO:0000256" key="4">
    <source>
        <dbReference type="ARBA" id="ARBA00023136"/>
    </source>
</evidence>
<dbReference type="PRINTS" id="PR00762">
    <property type="entry name" value="CLCHANNEL"/>
</dbReference>
<protein>
    <submittedName>
        <fullName evidence="6">Ion channel protein</fullName>
    </submittedName>
</protein>
<keyword evidence="3 5" id="KW-1133">Transmembrane helix</keyword>
<dbReference type="GO" id="GO:0005886">
    <property type="term" value="C:plasma membrane"/>
    <property type="evidence" value="ECO:0007669"/>
    <property type="project" value="TreeGrafter"/>
</dbReference>
<accession>A0A848H9F8</accession>
<evidence type="ECO:0000256" key="3">
    <source>
        <dbReference type="ARBA" id="ARBA00022989"/>
    </source>
</evidence>
<feature type="transmembrane region" description="Helical" evidence="5">
    <location>
        <begin position="183"/>
        <end position="204"/>
    </location>
</feature>
<sequence length="429" mass="44016">MSSSRSHTMLALAAPALLVGVGSALILLVVVIVANLLQRVLWNVLPPMFGATPATWWWILGMLTVCGLVVGLVAKFVPGHAGPDPATVSLFGPPMPLVVLPGLALVLVLMLAGGVSLGPENPIVAIVIGLTVAIGTRLMPKVPVKAWVILAVAGIIGAMFGTPVAAALLLSEIFGGGENQPPLWDRMFAPLLAAGAGAVTMTLFEAPNFALPVEPYGAARAIDLLTGTAIVLLSCGVGMLAVWLFLSLHRLFVVLPQVLALTLGGFLLGLLGIVGGPLTMFKGLGEMKTMVEQVGNFGVSALAIFLVVRLLATVIAGTCGFRGGRIFPMVAAGATFGLLVHSLIPAIPLSLSLACAIMGFTLVATRDGWLSLFLAAAMVPGPHLLPLLCLMVLPAWFVMAGRAEMIVKTPAPRQGEAAGPASPAAKASA</sequence>
<feature type="transmembrane region" description="Helical" evidence="5">
    <location>
        <begin position="122"/>
        <end position="140"/>
    </location>
</feature>
<feature type="transmembrane region" description="Helical" evidence="5">
    <location>
        <begin position="12"/>
        <end position="37"/>
    </location>
</feature>
<feature type="transmembrane region" description="Helical" evidence="5">
    <location>
        <begin position="57"/>
        <end position="77"/>
    </location>
</feature>
<name>A0A848H9F8_9BURK</name>
<feature type="transmembrane region" description="Helical" evidence="5">
    <location>
        <begin position="146"/>
        <end position="171"/>
    </location>
</feature>
<dbReference type="InterPro" id="IPR050368">
    <property type="entry name" value="ClC-type_chloride_channel"/>
</dbReference>
<dbReference type="GO" id="GO:0015108">
    <property type="term" value="F:chloride transmembrane transporter activity"/>
    <property type="evidence" value="ECO:0007669"/>
    <property type="project" value="InterPro"/>
</dbReference>
<dbReference type="AlphaFoldDB" id="A0A848H9F8"/>
<organism evidence="6 7">
    <name type="scientific">Ramlibacter agri</name>
    <dbReference type="NCBI Taxonomy" id="2728837"/>
    <lineage>
        <taxon>Bacteria</taxon>
        <taxon>Pseudomonadati</taxon>
        <taxon>Pseudomonadota</taxon>
        <taxon>Betaproteobacteria</taxon>
        <taxon>Burkholderiales</taxon>
        <taxon>Comamonadaceae</taxon>
        <taxon>Ramlibacter</taxon>
    </lineage>
</organism>
<reference evidence="6 7" key="1">
    <citation type="submission" date="2020-04" db="EMBL/GenBank/DDBJ databases">
        <title>Ramlibacter sp. G-1-2-2 isolated from soil.</title>
        <authorList>
            <person name="Dahal R.H."/>
        </authorList>
    </citation>
    <scope>NUCLEOTIDE SEQUENCE [LARGE SCALE GENOMIC DNA]</scope>
    <source>
        <strain evidence="6 7">G-1-2-2</strain>
    </source>
</reference>
<feature type="transmembrane region" description="Helical" evidence="5">
    <location>
        <begin position="298"/>
        <end position="318"/>
    </location>
</feature>
<evidence type="ECO:0000256" key="5">
    <source>
        <dbReference type="SAM" id="Phobius"/>
    </source>
</evidence>
<feature type="transmembrane region" description="Helical" evidence="5">
    <location>
        <begin position="224"/>
        <end position="246"/>
    </location>
</feature>
<keyword evidence="4 5" id="KW-0472">Membrane</keyword>
<comment type="caution">
    <text evidence="6">The sequence shown here is derived from an EMBL/GenBank/DDBJ whole genome shotgun (WGS) entry which is preliminary data.</text>
</comment>
<proteinExistence type="predicted"/>
<evidence type="ECO:0000313" key="6">
    <source>
        <dbReference type="EMBL" id="NML44278.1"/>
    </source>
</evidence>
<dbReference type="Gene3D" id="1.10.3080.10">
    <property type="entry name" value="Clc chloride channel"/>
    <property type="match status" value="1"/>
</dbReference>
<dbReference type="PANTHER" id="PTHR43427:SF9">
    <property type="entry name" value="ION-TRANSPORT PROTEIN YFEO-RELATED"/>
    <property type="match status" value="1"/>
</dbReference>
<feature type="transmembrane region" description="Helical" evidence="5">
    <location>
        <begin position="369"/>
        <end position="398"/>
    </location>
</feature>
<feature type="transmembrane region" description="Helical" evidence="5">
    <location>
        <begin position="330"/>
        <end position="363"/>
    </location>
</feature>
<comment type="subcellular location">
    <subcellularLocation>
        <location evidence="1">Membrane</location>
        <topology evidence="1">Multi-pass membrane protein</topology>
    </subcellularLocation>
</comment>
<evidence type="ECO:0000313" key="7">
    <source>
        <dbReference type="Proteomes" id="UP000541185"/>
    </source>
</evidence>
<feature type="transmembrane region" description="Helical" evidence="5">
    <location>
        <begin position="258"/>
        <end position="278"/>
    </location>
</feature>
<evidence type="ECO:0000256" key="1">
    <source>
        <dbReference type="ARBA" id="ARBA00004141"/>
    </source>
</evidence>
<evidence type="ECO:0000256" key="2">
    <source>
        <dbReference type="ARBA" id="ARBA00022692"/>
    </source>
</evidence>
<dbReference type="PANTHER" id="PTHR43427">
    <property type="entry name" value="CHLORIDE CHANNEL PROTEIN CLC-E"/>
    <property type="match status" value="1"/>
</dbReference>
<dbReference type="InterPro" id="IPR001807">
    <property type="entry name" value="ClC"/>
</dbReference>
<dbReference type="NCBIfam" id="NF002971">
    <property type="entry name" value="PRK03655.1"/>
    <property type="match status" value="1"/>
</dbReference>
<keyword evidence="7" id="KW-1185">Reference proteome</keyword>
<keyword evidence="2 5" id="KW-0812">Transmembrane</keyword>
<dbReference type="EMBL" id="JABBFX010000001">
    <property type="protein sequence ID" value="NML44278.1"/>
    <property type="molecule type" value="Genomic_DNA"/>
</dbReference>
<dbReference type="InterPro" id="IPR014743">
    <property type="entry name" value="Cl-channel_core"/>
</dbReference>
<dbReference type="SUPFAM" id="SSF81340">
    <property type="entry name" value="Clc chloride channel"/>
    <property type="match status" value="1"/>
</dbReference>
<dbReference type="Proteomes" id="UP000541185">
    <property type="component" value="Unassembled WGS sequence"/>
</dbReference>
<dbReference type="RefSeq" id="WP_169418422.1">
    <property type="nucleotide sequence ID" value="NZ_JABBFX010000001.1"/>
</dbReference>
<dbReference type="Pfam" id="PF00654">
    <property type="entry name" value="Voltage_CLC"/>
    <property type="match status" value="1"/>
</dbReference>
<dbReference type="CDD" id="cd00400">
    <property type="entry name" value="Voltage_gated_ClC"/>
    <property type="match status" value="1"/>
</dbReference>